<evidence type="ECO:0000313" key="1">
    <source>
        <dbReference type="EMBL" id="GLQ26979.1"/>
    </source>
</evidence>
<dbReference type="EMBL" id="BSNL01000001">
    <property type="protein sequence ID" value="GLQ26979.1"/>
    <property type="molecule type" value="Genomic_DNA"/>
</dbReference>
<evidence type="ECO:0000313" key="2">
    <source>
        <dbReference type="Proteomes" id="UP001161388"/>
    </source>
</evidence>
<dbReference type="Proteomes" id="UP001161388">
    <property type="component" value="Unassembled WGS sequence"/>
</dbReference>
<keyword evidence="2" id="KW-1185">Reference proteome</keyword>
<accession>A0ABQ5VIT2</accession>
<name>A0ABQ5VIT2_9RHOB</name>
<reference evidence="1" key="1">
    <citation type="journal article" date="2014" name="Int. J. Syst. Evol. Microbiol.">
        <title>Complete genome of a new Firmicutes species belonging to the dominant human colonic microbiota ('Ruminococcus bicirculans') reveals two chromosomes and a selective capacity to utilize plant glucans.</title>
        <authorList>
            <consortium name="NISC Comparative Sequencing Program"/>
            <person name="Wegmann U."/>
            <person name="Louis P."/>
            <person name="Goesmann A."/>
            <person name="Henrissat B."/>
            <person name="Duncan S.H."/>
            <person name="Flint H.J."/>
        </authorList>
    </citation>
    <scope>NUCLEOTIDE SEQUENCE</scope>
    <source>
        <strain evidence="1">NBRC 109915</strain>
    </source>
</reference>
<proteinExistence type="predicted"/>
<comment type="caution">
    <text evidence="1">The sequence shown here is derived from an EMBL/GenBank/DDBJ whole genome shotgun (WGS) entry which is preliminary data.</text>
</comment>
<sequence length="50" mass="5133">MALPLGSRQSGGITDVKMGLNPSADRVNGMAMGKGGVMGLRAPLISMLQF</sequence>
<organism evidence="1 2">
    <name type="scientific">Sulfitobacter pacificus</name>
    <dbReference type="NCBI Taxonomy" id="1499314"/>
    <lineage>
        <taxon>Bacteria</taxon>
        <taxon>Pseudomonadati</taxon>
        <taxon>Pseudomonadota</taxon>
        <taxon>Alphaproteobacteria</taxon>
        <taxon>Rhodobacterales</taxon>
        <taxon>Roseobacteraceae</taxon>
        <taxon>Sulfitobacter</taxon>
    </lineage>
</organism>
<reference evidence="1" key="2">
    <citation type="submission" date="2023-01" db="EMBL/GenBank/DDBJ databases">
        <title>Draft genome sequence of Sulfitobacter pacificus strain NBRC 109915.</title>
        <authorList>
            <person name="Sun Q."/>
            <person name="Mori K."/>
        </authorList>
    </citation>
    <scope>NUCLEOTIDE SEQUENCE</scope>
    <source>
        <strain evidence="1">NBRC 109915</strain>
    </source>
</reference>
<gene>
    <name evidence="1" type="ORF">GCM10007927_17820</name>
</gene>
<protein>
    <submittedName>
        <fullName evidence="1">Uncharacterized protein</fullName>
    </submittedName>
</protein>